<sequence>MTTSARDELTGLDPFDIFDTEAARLDRYFSSLDDDGWNRPSRCEGWTTRDVLAHLAGEELYNHACLDDDIDGFFEMLEHEGVRGGFDGFNEWCVRRRRGLPVEQVLDEWRTKNAETRRRMRALGRDGTLHTSAGPYPVGLQTFHYDSEYATHADDVGAPVTPDEAGDRLGWRVPVGLFVLAERGSKAQVVPVCGRIEVQVDGLTADLGPEEFVEATVGRLPADHLLDSRIRGALRCLA</sequence>
<keyword evidence="3" id="KW-1185">Reference proteome</keyword>
<dbReference type="Proteomes" id="UP000327011">
    <property type="component" value="Unassembled WGS sequence"/>
</dbReference>
<proteinExistence type="predicted"/>
<reference evidence="2 3" key="1">
    <citation type="submission" date="2019-09" db="EMBL/GenBank/DDBJ databases">
        <title>Screening of Novel Bioactive Compounds from Soil-Associated.</title>
        <authorList>
            <person name="Gong X."/>
        </authorList>
    </citation>
    <scope>NUCLEOTIDE SEQUENCE [LARGE SCALE GENOMIC DNA]</scope>
    <source>
        <strain evidence="2 3">Gxj-6</strain>
    </source>
</reference>
<dbReference type="SUPFAM" id="SSF109854">
    <property type="entry name" value="DinB/YfiT-like putative metalloenzymes"/>
    <property type="match status" value="1"/>
</dbReference>
<dbReference type="GO" id="GO:0016853">
    <property type="term" value="F:isomerase activity"/>
    <property type="evidence" value="ECO:0007669"/>
    <property type="project" value="UniProtKB-KW"/>
</dbReference>
<dbReference type="GO" id="GO:0046872">
    <property type="term" value="F:metal ion binding"/>
    <property type="evidence" value="ECO:0007669"/>
    <property type="project" value="InterPro"/>
</dbReference>
<dbReference type="EMBL" id="VYTZ01000004">
    <property type="protein sequence ID" value="KAA9378835.1"/>
    <property type="molecule type" value="Genomic_DNA"/>
</dbReference>
<dbReference type="InterPro" id="IPR024344">
    <property type="entry name" value="MDMPI_metal-binding"/>
</dbReference>
<protein>
    <submittedName>
        <fullName evidence="2">Maleylpyruvate isomerase family mycothiol-dependent enzyme</fullName>
    </submittedName>
</protein>
<comment type="caution">
    <text evidence="2">The sequence shown here is derived from an EMBL/GenBank/DDBJ whole genome shotgun (WGS) entry which is preliminary data.</text>
</comment>
<gene>
    <name evidence="2" type="ORF">F5972_11355</name>
</gene>
<keyword evidence="2" id="KW-0413">Isomerase</keyword>
<dbReference type="Gene3D" id="1.20.120.450">
    <property type="entry name" value="dinb family like domain"/>
    <property type="match status" value="1"/>
</dbReference>
<dbReference type="AlphaFoldDB" id="A0A5J5K6F6"/>
<dbReference type="RefSeq" id="WP_150933445.1">
    <property type="nucleotide sequence ID" value="NZ_VYTZ01000004.1"/>
</dbReference>
<keyword evidence="2" id="KW-0670">Pyruvate</keyword>
<evidence type="ECO:0000259" key="1">
    <source>
        <dbReference type="Pfam" id="PF11716"/>
    </source>
</evidence>
<dbReference type="Pfam" id="PF11716">
    <property type="entry name" value="MDMPI_N"/>
    <property type="match status" value="1"/>
</dbReference>
<accession>A0A5J5K6F6</accession>
<dbReference type="InterPro" id="IPR034660">
    <property type="entry name" value="DinB/YfiT-like"/>
</dbReference>
<dbReference type="InterPro" id="IPR017517">
    <property type="entry name" value="Maleyloyr_isom"/>
</dbReference>
<name>A0A5J5K6F6_9ACTN</name>
<feature type="domain" description="Mycothiol-dependent maleylpyruvate isomerase metal-binding" evidence="1">
    <location>
        <begin position="19"/>
        <end position="156"/>
    </location>
</feature>
<organism evidence="2 3">
    <name type="scientific">Microbispora cellulosiformans</name>
    <dbReference type="NCBI Taxonomy" id="2614688"/>
    <lineage>
        <taxon>Bacteria</taxon>
        <taxon>Bacillati</taxon>
        <taxon>Actinomycetota</taxon>
        <taxon>Actinomycetes</taxon>
        <taxon>Streptosporangiales</taxon>
        <taxon>Streptosporangiaceae</taxon>
        <taxon>Microbispora</taxon>
    </lineage>
</organism>
<evidence type="ECO:0000313" key="2">
    <source>
        <dbReference type="EMBL" id="KAA9378835.1"/>
    </source>
</evidence>
<dbReference type="NCBIfam" id="TIGR03083">
    <property type="entry name" value="maleylpyruvate isomerase family mycothiol-dependent enzyme"/>
    <property type="match status" value="1"/>
</dbReference>
<evidence type="ECO:0000313" key="3">
    <source>
        <dbReference type="Proteomes" id="UP000327011"/>
    </source>
</evidence>